<keyword evidence="3" id="KW-1185">Reference proteome</keyword>
<reference evidence="2 3" key="1">
    <citation type="submission" date="2022-06" db="EMBL/GenBank/DDBJ databases">
        <authorList>
            <person name="Xuan X."/>
        </authorList>
    </citation>
    <scope>NUCLEOTIDE SEQUENCE [LARGE SCALE GENOMIC DNA]</scope>
    <source>
        <strain evidence="2 3">2V75</strain>
    </source>
</reference>
<protein>
    <recommendedName>
        <fullName evidence="4">Potassium transporter KefB</fullName>
    </recommendedName>
</protein>
<comment type="caution">
    <text evidence="2">The sequence shown here is derived from an EMBL/GenBank/DDBJ whole genome shotgun (WGS) entry which is preliminary data.</text>
</comment>
<name>A0ABT1AW50_9FLAO</name>
<feature type="transmembrane region" description="Helical" evidence="1">
    <location>
        <begin position="14"/>
        <end position="34"/>
    </location>
</feature>
<keyword evidence="1" id="KW-0812">Transmembrane</keyword>
<organism evidence="2 3">
    <name type="scientific">Robiginitalea marina</name>
    <dbReference type="NCBI Taxonomy" id="2954105"/>
    <lineage>
        <taxon>Bacteria</taxon>
        <taxon>Pseudomonadati</taxon>
        <taxon>Bacteroidota</taxon>
        <taxon>Flavobacteriia</taxon>
        <taxon>Flavobacteriales</taxon>
        <taxon>Flavobacteriaceae</taxon>
        <taxon>Robiginitalea</taxon>
    </lineage>
</organism>
<accession>A0ABT1AW50</accession>
<dbReference type="RefSeq" id="WP_252739810.1">
    <property type="nucleotide sequence ID" value="NZ_JAMXIB010000001.1"/>
</dbReference>
<gene>
    <name evidence="2" type="ORF">NG653_01110</name>
</gene>
<dbReference type="Proteomes" id="UP001206312">
    <property type="component" value="Unassembled WGS sequence"/>
</dbReference>
<feature type="transmembrane region" description="Helical" evidence="1">
    <location>
        <begin position="40"/>
        <end position="61"/>
    </location>
</feature>
<keyword evidence="1" id="KW-0472">Membrane</keyword>
<evidence type="ECO:0000313" key="3">
    <source>
        <dbReference type="Proteomes" id="UP001206312"/>
    </source>
</evidence>
<feature type="transmembrane region" description="Helical" evidence="1">
    <location>
        <begin position="73"/>
        <end position="96"/>
    </location>
</feature>
<dbReference type="EMBL" id="JAMXIB010000001">
    <property type="protein sequence ID" value="MCO5723433.1"/>
    <property type="molecule type" value="Genomic_DNA"/>
</dbReference>
<evidence type="ECO:0000313" key="2">
    <source>
        <dbReference type="EMBL" id="MCO5723433.1"/>
    </source>
</evidence>
<proteinExistence type="predicted"/>
<evidence type="ECO:0000256" key="1">
    <source>
        <dbReference type="SAM" id="Phobius"/>
    </source>
</evidence>
<evidence type="ECO:0008006" key="4">
    <source>
        <dbReference type="Google" id="ProtNLM"/>
    </source>
</evidence>
<sequence>MAAELEYTNRSYQLCRWILLLLALSGAMALLNLGPFLYRWLLGLPIVLSGMLGLAGTYYVLKGIHEPLTERKVIALTVNLAMAVLVIAILVSNTAYG</sequence>
<keyword evidence="1" id="KW-1133">Transmembrane helix</keyword>